<feature type="compositionally biased region" description="Pro residues" evidence="1">
    <location>
        <begin position="27"/>
        <end position="50"/>
    </location>
</feature>
<accession>A0ABP6V0G8</accession>
<sequence length="182" mass="18820">MTPSEPPEGEPPGNRPPASGPRWERPPQGPPPPGPPPPGGWARPPAGPPQRKPRSRGCIWGCVGALVAVVVIVVIVVVLVVVAANDDTDHPPADDVKVTSCTVNSATQHPTARVEIHNHSSKASTYAVTVEFVTANGTRVSEGGTLSSTVAPGQTVRTEVGGADRVTQEVTCKVTDVTRLAS</sequence>
<keyword evidence="2" id="KW-1133">Transmembrane helix</keyword>
<keyword evidence="2" id="KW-0472">Membrane</keyword>
<gene>
    <name evidence="3" type="ORF">GCM10022295_05530</name>
</gene>
<reference evidence="4" key="1">
    <citation type="journal article" date="2019" name="Int. J. Syst. Evol. Microbiol.">
        <title>The Global Catalogue of Microorganisms (GCM) 10K type strain sequencing project: providing services to taxonomists for standard genome sequencing and annotation.</title>
        <authorList>
            <consortium name="The Broad Institute Genomics Platform"/>
            <consortium name="The Broad Institute Genome Sequencing Center for Infectious Disease"/>
            <person name="Wu L."/>
            <person name="Ma J."/>
        </authorList>
    </citation>
    <scope>NUCLEOTIDE SEQUENCE [LARGE SCALE GENOMIC DNA]</scope>
    <source>
        <strain evidence="4">JCM 17656</strain>
    </source>
</reference>
<comment type="caution">
    <text evidence="3">The sequence shown here is derived from an EMBL/GenBank/DDBJ whole genome shotgun (WGS) entry which is preliminary data.</text>
</comment>
<feature type="transmembrane region" description="Helical" evidence="2">
    <location>
        <begin position="58"/>
        <end position="84"/>
    </location>
</feature>
<keyword evidence="2" id="KW-0812">Transmembrane</keyword>
<evidence type="ECO:0000256" key="1">
    <source>
        <dbReference type="SAM" id="MobiDB-lite"/>
    </source>
</evidence>
<evidence type="ECO:0000313" key="3">
    <source>
        <dbReference type="EMBL" id="GAA3526350.1"/>
    </source>
</evidence>
<evidence type="ECO:0000256" key="2">
    <source>
        <dbReference type="SAM" id="Phobius"/>
    </source>
</evidence>
<dbReference type="EMBL" id="BAABCE010000001">
    <property type="protein sequence ID" value="GAA3526350.1"/>
    <property type="molecule type" value="Genomic_DNA"/>
</dbReference>
<feature type="compositionally biased region" description="Pro residues" evidence="1">
    <location>
        <begin position="1"/>
        <end position="19"/>
    </location>
</feature>
<keyword evidence="4" id="KW-1185">Reference proteome</keyword>
<evidence type="ECO:0000313" key="4">
    <source>
        <dbReference type="Proteomes" id="UP001500707"/>
    </source>
</evidence>
<feature type="region of interest" description="Disordered" evidence="1">
    <location>
        <begin position="1"/>
        <end position="54"/>
    </location>
</feature>
<name>A0ABP6V0G8_9ACTN</name>
<proteinExistence type="predicted"/>
<organism evidence="3 4">
    <name type="scientific">Streptomyces osmaniensis</name>
    <dbReference type="NCBI Taxonomy" id="593134"/>
    <lineage>
        <taxon>Bacteria</taxon>
        <taxon>Bacillati</taxon>
        <taxon>Actinomycetota</taxon>
        <taxon>Actinomycetes</taxon>
        <taxon>Kitasatosporales</taxon>
        <taxon>Streptomycetaceae</taxon>
        <taxon>Streptomyces</taxon>
    </lineage>
</organism>
<protein>
    <submittedName>
        <fullName evidence="3">Uncharacterized protein</fullName>
    </submittedName>
</protein>
<dbReference type="Proteomes" id="UP001500707">
    <property type="component" value="Unassembled WGS sequence"/>
</dbReference>